<dbReference type="HOGENOM" id="CLU_2199304_0_0_1"/>
<accession>G0NCP2</accession>
<name>G0NCP2_CAEBE</name>
<reference evidence="3" key="1">
    <citation type="submission" date="2011-07" db="EMBL/GenBank/DDBJ databases">
        <authorList>
            <consortium name="Caenorhabditis brenneri Sequencing and Analysis Consortium"/>
            <person name="Wilson R.K."/>
        </authorList>
    </citation>
    <scope>NUCLEOTIDE SEQUENCE [LARGE SCALE GENOMIC DNA]</scope>
    <source>
        <strain evidence="3">PB2801</strain>
    </source>
</reference>
<dbReference type="EMBL" id="GL379863">
    <property type="protein sequence ID" value="EGT57601.1"/>
    <property type="molecule type" value="Genomic_DNA"/>
</dbReference>
<proteinExistence type="predicted"/>
<keyword evidence="1" id="KW-0732">Signal</keyword>
<dbReference type="InParanoid" id="G0NCP2"/>
<evidence type="ECO:0000313" key="2">
    <source>
        <dbReference type="EMBL" id="EGT57601.1"/>
    </source>
</evidence>
<dbReference type="Proteomes" id="UP000008068">
    <property type="component" value="Unassembled WGS sequence"/>
</dbReference>
<sequence>MTKQLLLFLTIIVISTIAEKRLPDPNKVEDELMAAGMNDKYISKFIDFQIRHYMDMDKAEEEEKKIGKKGLQDAILKRDAEKMKKMQLTWPEREKDILAEYLKKALN</sequence>
<protein>
    <submittedName>
        <fullName evidence="2">Uncharacterized protein</fullName>
    </submittedName>
</protein>
<dbReference type="AlphaFoldDB" id="G0NCP2"/>
<evidence type="ECO:0000313" key="3">
    <source>
        <dbReference type="Proteomes" id="UP000008068"/>
    </source>
</evidence>
<feature type="signal peptide" evidence="1">
    <location>
        <begin position="1"/>
        <end position="18"/>
    </location>
</feature>
<keyword evidence="3" id="KW-1185">Reference proteome</keyword>
<evidence type="ECO:0000256" key="1">
    <source>
        <dbReference type="SAM" id="SignalP"/>
    </source>
</evidence>
<feature type="chain" id="PRO_5003404727" evidence="1">
    <location>
        <begin position="19"/>
        <end position="107"/>
    </location>
</feature>
<organism evidence="3">
    <name type="scientific">Caenorhabditis brenneri</name>
    <name type="common">Nematode worm</name>
    <dbReference type="NCBI Taxonomy" id="135651"/>
    <lineage>
        <taxon>Eukaryota</taxon>
        <taxon>Metazoa</taxon>
        <taxon>Ecdysozoa</taxon>
        <taxon>Nematoda</taxon>
        <taxon>Chromadorea</taxon>
        <taxon>Rhabditida</taxon>
        <taxon>Rhabditina</taxon>
        <taxon>Rhabditomorpha</taxon>
        <taxon>Rhabditoidea</taxon>
        <taxon>Rhabditidae</taxon>
        <taxon>Peloderinae</taxon>
        <taxon>Caenorhabditis</taxon>
    </lineage>
</organism>
<gene>
    <name evidence="2" type="ORF">CAEBREN_21103</name>
</gene>